<feature type="domain" description="SPOR" evidence="1">
    <location>
        <begin position="353"/>
        <end position="430"/>
    </location>
</feature>
<dbReference type="InterPro" id="IPR036680">
    <property type="entry name" value="SPOR-like_sf"/>
</dbReference>
<comment type="caution">
    <text evidence="2">The sequence shown here is derived from an EMBL/GenBank/DDBJ whole genome shotgun (WGS) entry which is preliminary data.</text>
</comment>
<dbReference type="eggNOG" id="COG3087">
    <property type="taxonomic scope" value="Bacteria"/>
</dbReference>
<accession>A3K5S4</accession>
<dbReference type="Pfam" id="PF05036">
    <property type="entry name" value="SPOR"/>
    <property type="match status" value="1"/>
</dbReference>
<evidence type="ECO:0000313" key="3">
    <source>
        <dbReference type="Proteomes" id="UP000005713"/>
    </source>
</evidence>
<name>A3K5S4_SAGS3</name>
<keyword evidence="3" id="KW-1185">Reference proteome</keyword>
<protein>
    <recommendedName>
        <fullName evidence="1">SPOR domain-containing protein</fullName>
    </recommendedName>
</protein>
<dbReference type="SUPFAM" id="SSF110997">
    <property type="entry name" value="Sporulation related repeat"/>
    <property type="match status" value="1"/>
</dbReference>
<dbReference type="Gene3D" id="3.30.70.1070">
    <property type="entry name" value="Sporulation related repeat"/>
    <property type="match status" value="1"/>
</dbReference>
<dbReference type="PROSITE" id="PS51724">
    <property type="entry name" value="SPOR"/>
    <property type="match status" value="1"/>
</dbReference>
<dbReference type="AlphaFoldDB" id="A3K5S4"/>
<organism evidence="2 3">
    <name type="scientific">Sagittula stellata (strain ATCC 700073 / DSM 11524 / E-37)</name>
    <dbReference type="NCBI Taxonomy" id="388399"/>
    <lineage>
        <taxon>Bacteria</taxon>
        <taxon>Pseudomonadati</taxon>
        <taxon>Pseudomonadota</taxon>
        <taxon>Alphaproteobacteria</taxon>
        <taxon>Rhodobacterales</taxon>
        <taxon>Roseobacteraceae</taxon>
        <taxon>Sagittula</taxon>
    </lineage>
</organism>
<dbReference type="InterPro" id="IPR007730">
    <property type="entry name" value="SPOR-like_dom"/>
</dbReference>
<dbReference type="Proteomes" id="UP000005713">
    <property type="component" value="Unassembled WGS sequence"/>
</dbReference>
<sequence>MSNVASFAQTASAQGQIPANFPPASYTGSQFVDNEGCVFVRAGFDGNVTWVPRVTRQRKPICGQTPTMGGNVTAAASVRTPGAPPPVQITVDTPPAAAPAPVAAAPRAAPTAPRRVVRSTTATVPNYAPAPRVVMAPASKPVMAEPPRIVRPVPTTTVRTVAPTGTRVVVPAREACLSGHTTRRVGNRTVSVRCGPQSAPHVTEIRRGEAPAPGKNVYYNRNSWQGSSLAPETRIVPRHVYESRDTQIASIPAGYKPAWEDDRLNPYRAIQTVAGHRATQQVWTNQVPRRLISQANKRQPFPKNLWTARYKHKVVAPDIAYVANETYPPADVQIAYAAQAPYRTDVLSTRGNSGASGGGFVEIGVFTTGDKAAAASARLTAAGFPVQAANVTHRGQKVQRLRVGPYGSDVAVQAALAAVHRSGYTQAYVR</sequence>
<evidence type="ECO:0000313" key="2">
    <source>
        <dbReference type="EMBL" id="EBA07463.1"/>
    </source>
</evidence>
<proteinExistence type="predicted"/>
<evidence type="ECO:0000259" key="1">
    <source>
        <dbReference type="PROSITE" id="PS51724"/>
    </source>
</evidence>
<dbReference type="EMBL" id="AAYA01000009">
    <property type="protein sequence ID" value="EBA07463.1"/>
    <property type="molecule type" value="Genomic_DNA"/>
</dbReference>
<reference evidence="2 3" key="1">
    <citation type="submission" date="2006-06" db="EMBL/GenBank/DDBJ databases">
        <authorList>
            <person name="Moran M.A."/>
            <person name="Ferriera S."/>
            <person name="Johnson J."/>
            <person name="Kravitz S."/>
            <person name="Beeson K."/>
            <person name="Sutton G."/>
            <person name="Rogers Y.-H."/>
            <person name="Friedman R."/>
            <person name="Frazier M."/>
            <person name="Venter J.C."/>
        </authorList>
    </citation>
    <scope>NUCLEOTIDE SEQUENCE [LARGE SCALE GENOMIC DNA]</scope>
    <source>
        <strain evidence="2 3">E-37</strain>
    </source>
</reference>
<gene>
    <name evidence="2" type="ORF">SSE37_21730</name>
</gene>
<dbReference type="GO" id="GO:0042834">
    <property type="term" value="F:peptidoglycan binding"/>
    <property type="evidence" value="ECO:0007669"/>
    <property type="project" value="InterPro"/>
</dbReference>